<evidence type="ECO:0000313" key="1">
    <source>
        <dbReference type="EMBL" id="MBK1833901.1"/>
    </source>
</evidence>
<keyword evidence="2" id="KW-1185">Reference proteome</keyword>
<dbReference type="AlphaFoldDB" id="A0A934RSW4"/>
<dbReference type="EMBL" id="JAENIO010000015">
    <property type="protein sequence ID" value="MBK1833901.1"/>
    <property type="molecule type" value="Genomic_DNA"/>
</dbReference>
<dbReference type="Proteomes" id="UP000604083">
    <property type="component" value="Unassembled WGS sequence"/>
</dbReference>
<sequence length="179" mass="20445">MTSRERNLLILLVAMAFLAVNFLAYNMWYAPKMAEMEAAMEAAERKAETNESMGGIRDALSADMEWLARYEPKPTTAGQMQTRIQQLAENEAVRKGLTIKDKGFGANVVDPSLHYHRARYDIEVNGTEAAIYSWIDRLHNPNEFRVVTFIKLEPQRDDATRADCQIFLDQWFVPEGGQI</sequence>
<protein>
    <submittedName>
        <fullName evidence="1">Uncharacterized protein</fullName>
    </submittedName>
</protein>
<evidence type="ECO:0000313" key="2">
    <source>
        <dbReference type="Proteomes" id="UP000604083"/>
    </source>
</evidence>
<name>A0A934RSW4_9BACT</name>
<organism evidence="1 2">
    <name type="scientific">Roseibacillus ishigakijimensis</name>
    <dbReference type="NCBI Taxonomy" id="454146"/>
    <lineage>
        <taxon>Bacteria</taxon>
        <taxon>Pseudomonadati</taxon>
        <taxon>Verrucomicrobiota</taxon>
        <taxon>Verrucomicrobiia</taxon>
        <taxon>Verrucomicrobiales</taxon>
        <taxon>Verrucomicrobiaceae</taxon>
        <taxon>Roseibacillus</taxon>
    </lineage>
</organism>
<comment type="caution">
    <text evidence="1">The sequence shown here is derived from an EMBL/GenBank/DDBJ whole genome shotgun (WGS) entry which is preliminary data.</text>
</comment>
<gene>
    <name evidence="1" type="ORF">JIN78_07505</name>
</gene>
<reference evidence="1" key="1">
    <citation type="submission" date="2021-01" db="EMBL/GenBank/DDBJ databases">
        <title>Modified the classification status of verrucomicrobia.</title>
        <authorList>
            <person name="Feng X."/>
        </authorList>
    </citation>
    <scope>NUCLEOTIDE SEQUENCE</scope>
    <source>
        <strain evidence="1">KCTC 12986</strain>
    </source>
</reference>
<proteinExistence type="predicted"/>
<dbReference type="RefSeq" id="WP_200391337.1">
    <property type="nucleotide sequence ID" value="NZ_JAENIO010000015.1"/>
</dbReference>
<accession>A0A934RSW4</accession>